<evidence type="ECO:0000313" key="4">
    <source>
        <dbReference type="Proteomes" id="UP000229839"/>
    </source>
</evidence>
<dbReference type="InterPro" id="IPR011049">
    <property type="entry name" value="Serralysin-like_metalloprot_C"/>
</dbReference>
<dbReference type="Gene3D" id="6.20.50.100">
    <property type="match status" value="2"/>
</dbReference>
<dbReference type="OrthoDB" id="7926665at2"/>
<dbReference type="EMBL" id="NJGE01000036">
    <property type="protein sequence ID" value="PIT67919.1"/>
    <property type="molecule type" value="Genomic_DNA"/>
</dbReference>
<feature type="domain" description="Trimeric autotransporter adhesin YadA-like stalk" evidence="2">
    <location>
        <begin position="862"/>
        <end position="899"/>
    </location>
</feature>
<feature type="domain" description="Trimeric autotransporter adhesin YadA-like stalk" evidence="2">
    <location>
        <begin position="349"/>
        <end position="389"/>
    </location>
</feature>
<feature type="domain" description="Trimeric autotransporter adhesin YadA-like stalk" evidence="2">
    <location>
        <begin position="1207"/>
        <end position="1245"/>
    </location>
</feature>
<evidence type="ECO:0000259" key="2">
    <source>
        <dbReference type="Pfam" id="PF05662"/>
    </source>
</evidence>
<gene>
    <name evidence="3" type="ORF">CER18_09020</name>
</gene>
<organism evidence="3 4">
    <name type="scientific">Bartonella tribocorum</name>
    <dbReference type="NCBI Taxonomy" id="85701"/>
    <lineage>
        <taxon>Bacteria</taxon>
        <taxon>Pseudomonadati</taxon>
        <taxon>Pseudomonadota</taxon>
        <taxon>Alphaproteobacteria</taxon>
        <taxon>Hyphomicrobiales</taxon>
        <taxon>Bartonellaceae</taxon>
        <taxon>Bartonella</taxon>
    </lineage>
</organism>
<dbReference type="Gene3D" id="2.150.10.10">
    <property type="entry name" value="Serralysin-like metalloprotease, C-terminal"/>
    <property type="match status" value="2"/>
</dbReference>
<feature type="domain" description="Trimeric autotransporter adhesin YadA-like stalk" evidence="2">
    <location>
        <begin position="1003"/>
        <end position="1031"/>
    </location>
</feature>
<feature type="domain" description="Trimeric autotransporter adhesin YadA-like stalk" evidence="2">
    <location>
        <begin position="1281"/>
        <end position="1319"/>
    </location>
</feature>
<feature type="domain" description="Trimeric autotransporter adhesin YadA-like stalk" evidence="2">
    <location>
        <begin position="627"/>
        <end position="668"/>
    </location>
</feature>
<feature type="non-terminal residue" evidence="3">
    <location>
        <position position="1376"/>
    </location>
</feature>
<dbReference type="Gene3D" id="1.20.5.170">
    <property type="match status" value="4"/>
</dbReference>
<dbReference type="GO" id="GO:0019867">
    <property type="term" value="C:outer membrane"/>
    <property type="evidence" value="ECO:0007669"/>
    <property type="project" value="InterPro"/>
</dbReference>
<dbReference type="InterPro" id="IPR008635">
    <property type="entry name" value="Coiled_stalk_dom"/>
</dbReference>
<accession>A0A2N9Y886</accession>
<dbReference type="SUPFAM" id="SSF101967">
    <property type="entry name" value="Adhesin YadA, collagen-binding domain"/>
    <property type="match status" value="6"/>
</dbReference>
<dbReference type="Gene3D" id="6.10.250.2030">
    <property type="match status" value="2"/>
</dbReference>
<dbReference type="Gene3D" id="2.20.70.140">
    <property type="match status" value="2"/>
</dbReference>
<name>A0A2N9Y886_9HYPH</name>
<evidence type="ECO:0000256" key="1">
    <source>
        <dbReference type="SAM" id="Coils"/>
    </source>
</evidence>
<dbReference type="Proteomes" id="UP000229839">
    <property type="component" value="Unassembled WGS sequence"/>
</dbReference>
<feature type="domain" description="Trimeric autotransporter adhesin YadA-like stalk" evidence="2">
    <location>
        <begin position="461"/>
        <end position="496"/>
    </location>
</feature>
<sequence length="1376" mass="144820">MKKLHATQTTNKLKNSRFSFVRVFSVATVTTFLSNISPVFSANPDFRNMFLEGGDSAIVSYPQSIISVAGLNASSDKSTDDYLTVLNKAVAEKNNASGDYANFLINALSEGNNARPVVDVLTADKGDLSQRMLDIGDKNKRSLLSPQWSVDGNLTPQQFSQNGADTALINVFDSLPDNASAGLGKARMARGGIMARSERDAITIGNALTLKVTGASIVIGHFSTALPTLSGALVDRVTSVGYETTVYSSYSSAFGDETYIGKNSAFGIAIGYEARVEAGNRAAIAIGAESKALVEHGVALGAYSVAETTAGVAGYVPIGKNIKGDKGYVWKSTEAAVSVGDIKQGKTRQIISVAAGTSDTDAVNVAQLKALQSSINTNWDLTVDGQNKTSVNSTSPMDLSAGSTNLSIIKGDKDNKVKFDLAKEITLDKITAGTNIFDATGLIIANGPQITTGGIDAGSKKITNVATGTANTDAVNFAQLKAVQDAIKSKEDIFSDWSKDRVRIGVSESSSTQGSVVIGKGYNSLGSYGTVYKSARALADFGIAIGIESLVEKGADKGIAIGERAEVNVSGGIALGSGSTAYVDKGMFGYDPKTGKNATSTNVAWKSGKGVFSIGGSNSSEVIWTRQIAGVAAGTSDTDAVNVAQLKALQSSVNTNWDLTVDGKNKTSVNSTSPMDLSVGSTNLSITKGDKDNNVKFDLAKEITLDKVTAGTNIFDATGLIIANGPQITTGGIDAGGKKITNVGYGDISDGSTDAVTGGQLKALGDNIAMTMGGGAKYENGQWGIPGYYAKAVDADGNVSEKPFQTFSDSLEDIGESFENVVNLIDKKVNNVTQTVQGDALMWDKSSNAFVAQHGDEKSNSKITSLANGDIFAGSTDAVTGGQLYSLNEQLASYFGGGAGYGEKGTWKAPTFKIKTFDANGEEKEKTYQNVADAFEGVNTAFTTVQNKITEQITNTVNNAVITVKGDSLVKWNDEKKLIKIGEEKEGTTITIANKDGETRILSGVKEGSEGTDAVNFSQLKELKEQVAASSFVKQEDGTQHITIGKDTGGDKIDIANNENEKRTLTGIKAGALLEDSNEAVIGSQLFETNKNVTTVATNIAKSFGGGAKYEDGAWSAPQFTVKSVKEDGNFEETKYDTVAEALTGVGSSITNVQNKLTEQVNNVVNKVESESFVQQDKATHNLTIGARVEGGEINIANKDQGDRILSGVAEAKNNNEAVNKGQLDANIKEVNNNITNKLNEVTQNITNVTQQVKGDTLLWSETDNAFVADHGKDKEKKNSKITHLSDGNIASGSTDAVTGGQLYSVNKQFATYFGGGAGYNEKGEWKAPTFKVKTVKNDGKEEDKTYQNVADALAGVGTSFTNVQNKITNEITNQI</sequence>
<keyword evidence="1" id="KW-0175">Coiled coil</keyword>
<feature type="domain" description="Trimeric autotransporter adhesin YadA-like stalk" evidence="2">
    <location>
        <begin position="739"/>
        <end position="769"/>
    </location>
</feature>
<evidence type="ECO:0000313" key="3">
    <source>
        <dbReference type="EMBL" id="PIT67919.1"/>
    </source>
</evidence>
<dbReference type="Gene3D" id="6.10.250.2120">
    <property type="match status" value="2"/>
</dbReference>
<protein>
    <recommendedName>
        <fullName evidence="2">Trimeric autotransporter adhesin YadA-like stalk domain-containing protein</fullName>
    </recommendedName>
</protein>
<reference evidence="3 4" key="1">
    <citation type="submission" date="2017-06" db="EMBL/GenBank/DDBJ databases">
        <title>Draft genome of Bartonella tribocorum strain L103, isolated from a rodent in Laos.</title>
        <authorList>
            <person name="Hadjadj L."/>
            <person name="Jiyipong T."/>
            <person name="Morand S."/>
            <person name="Diene S.M."/>
            <person name="Rolain J.-M."/>
        </authorList>
    </citation>
    <scope>NUCLEOTIDE SEQUENCE [LARGE SCALE GENOMIC DNA]</scope>
    <source>
        <strain evidence="3 4">L103</strain>
    </source>
</reference>
<comment type="caution">
    <text evidence="3">The sequence shown here is derived from an EMBL/GenBank/DDBJ whole genome shotgun (WGS) entry which is preliminary data.</text>
</comment>
<feature type="coiled-coil region" evidence="1">
    <location>
        <begin position="1221"/>
        <end position="1252"/>
    </location>
</feature>
<dbReference type="Pfam" id="PF05662">
    <property type="entry name" value="YadA_stalk"/>
    <property type="match status" value="8"/>
</dbReference>
<dbReference type="RefSeq" id="WP_100129670.1">
    <property type="nucleotide sequence ID" value="NZ_NJGE01000036.1"/>
</dbReference>
<proteinExistence type="predicted"/>